<dbReference type="PROSITE" id="PS00455">
    <property type="entry name" value="AMP_BINDING"/>
    <property type="match status" value="1"/>
</dbReference>
<name>A0A8E2WG52_RHILI</name>
<dbReference type="EMBL" id="QGGH01000001">
    <property type="protein sequence ID" value="PWJ93813.1"/>
    <property type="molecule type" value="Genomic_DNA"/>
</dbReference>
<dbReference type="Proteomes" id="UP000245631">
    <property type="component" value="Unassembled WGS sequence"/>
</dbReference>
<dbReference type="AlphaFoldDB" id="A0A8E2WG52"/>
<feature type="domain" description="AMP-binding enzyme C-terminal" evidence="6">
    <location>
        <begin position="436"/>
        <end position="511"/>
    </location>
</feature>
<protein>
    <submittedName>
        <fullName evidence="7">Acyl-CoA synthetase (AMP-forming)/AMP-acid ligase II</fullName>
    </submittedName>
</protein>
<dbReference type="GO" id="GO:0031956">
    <property type="term" value="F:medium-chain fatty acid-CoA ligase activity"/>
    <property type="evidence" value="ECO:0007669"/>
    <property type="project" value="TreeGrafter"/>
</dbReference>
<evidence type="ECO:0000259" key="5">
    <source>
        <dbReference type="Pfam" id="PF00501"/>
    </source>
</evidence>
<dbReference type="Pfam" id="PF13193">
    <property type="entry name" value="AMP-binding_C"/>
    <property type="match status" value="1"/>
</dbReference>
<keyword evidence="2 7" id="KW-0436">Ligase</keyword>
<dbReference type="Pfam" id="PF00501">
    <property type="entry name" value="AMP-binding"/>
    <property type="match status" value="1"/>
</dbReference>
<comment type="similarity">
    <text evidence="1">Belongs to the ATP-dependent AMP-binding enzyme family.</text>
</comment>
<dbReference type="InterPro" id="IPR020845">
    <property type="entry name" value="AMP-binding_CS"/>
</dbReference>
<evidence type="ECO:0000256" key="4">
    <source>
        <dbReference type="ARBA" id="ARBA00022840"/>
    </source>
</evidence>
<feature type="domain" description="AMP-dependent synthetase/ligase" evidence="5">
    <location>
        <begin position="28"/>
        <end position="379"/>
    </location>
</feature>
<evidence type="ECO:0000256" key="1">
    <source>
        <dbReference type="ARBA" id="ARBA00006432"/>
    </source>
</evidence>
<accession>A0A8E2WG52</accession>
<dbReference type="CDD" id="cd05926">
    <property type="entry name" value="FACL_fum10p_like"/>
    <property type="match status" value="1"/>
</dbReference>
<dbReference type="GeneID" id="61049839"/>
<comment type="caution">
    <text evidence="7">The sequence shown here is derived from an EMBL/GenBank/DDBJ whole genome shotgun (WGS) entry which is preliminary data.</text>
</comment>
<dbReference type="PANTHER" id="PTHR43201:SF5">
    <property type="entry name" value="MEDIUM-CHAIN ACYL-COA LIGASE ACSF2, MITOCHONDRIAL"/>
    <property type="match status" value="1"/>
</dbReference>
<dbReference type="Gene3D" id="3.40.50.12780">
    <property type="entry name" value="N-terminal domain of ligase-like"/>
    <property type="match status" value="1"/>
</dbReference>
<dbReference type="Gene3D" id="3.30.300.30">
    <property type="match status" value="1"/>
</dbReference>
<dbReference type="GO" id="GO:0005524">
    <property type="term" value="F:ATP binding"/>
    <property type="evidence" value="ECO:0007669"/>
    <property type="project" value="UniProtKB-KW"/>
</dbReference>
<gene>
    <name evidence="7" type="ORF">C8D77_101493</name>
</gene>
<dbReference type="GO" id="GO:0006631">
    <property type="term" value="P:fatty acid metabolic process"/>
    <property type="evidence" value="ECO:0007669"/>
    <property type="project" value="TreeGrafter"/>
</dbReference>
<evidence type="ECO:0000313" key="8">
    <source>
        <dbReference type="Proteomes" id="UP000245631"/>
    </source>
</evidence>
<evidence type="ECO:0000256" key="3">
    <source>
        <dbReference type="ARBA" id="ARBA00022741"/>
    </source>
</evidence>
<sequence>MPANIKEDGLPSDLHLTIRDILSRADAEAPAIRAPDKAPLSYGQLLQHADDVACRLRGMGIGPNDRVAIVLPNGAEMAVAFLASTLCGTAAPLNPAYRREELDFYLNDLDAKLIIVDADASGPAIEAAVARGMAVVRVTCGTQKTAGLLVSPDLDAAVPQTATSNISPQNTAMVLHTSGTTSRPKIVPLSHRNLTSSANHIAVSLALRRDDVCLNIMPLFHIHGLVAAVLASLHAGASVVCTPGFNALRFMALLKGESPTWYTAVPTMHQAITERAARQPDEAMKNRLRFVRSSSASLPPSVLAEIEKTFGCTVVEAYGMTEAAHQMTSNPLTKAERRPGTVGRAAGPMVRVADAFGNFLPPSTEGEIVICGPNVASGYENNPGADATAFFEDGDAKARWFRTGDLGRFDQEGYLTVTGRIKELINRGGEKVAPREVDEVLLLASGVAQAVTFGYPHPKLGEEVAAAVVLSPGSGATAEGIRAFAAERLTAFKVPRKIFIVDEIPKGATGKIQRIGLAALLGISRTEGHA</sequence>
<reference evidence="7 8" key="1">
    <citation type="submission" date="2018-05" db="EMBL/GenBank/DDBJ databases">
        <title>Genomic Encyclopedia of Type Strains, Phase IV (KMG-IV): sequencing the most valuable type-strain genomes for metagenomic binning, comparative biology and taxonomic classification.</title>
        <authorList>
            <person name="Goeker M."/>
        </authorList>
    </citation>
    <scope>NUCLEOTIDE SEQUENCE [LARGE SCALE GENOMIC DNA]</scope>
    <source>
        <strain evidence="7 8">DSM 2626</strain>
    </source>
</reference>
<dbReference type="InterPro" id="IPR042099">
    <property type="entry name" value="ANL_N_sf"/>
</dbReference>
<proteinExistence type="inferred from homology"/>
<dbReference type="InterPro" id="IPR045851">
    <property type="entry name" value="AMP-bd_C_sf"/>
</dbReference>
<evidence type="ECO:0000259" key="6">
    <source>
        <dbReference type="Pfam" id="PF13193"/>
    </source>
</evidence>
<dbReference type="RefSeq" id="WP_109658987.1">
    <property type="nucleotide sequence ID" value="NZ_QGGH01000001.1"/>
</dbReference>
<keyword evidence="3" id="KW-0547">Nucleotide-binding</keyword>
<dbReference type="InterPro" id="IPR045310">
    <property type="entry name" value="Pcs60-like"/>
</dbReference>
<dbReference type="InterPro" id="IPR025110">
    <property type="entry name" value="AMP-bd_C"/>
</dbReference>
<evidence type="ECO:0000256" key="2">
    <source>
        <dbReference type="ARBA" id="ARBA00022598"/>
    </source>
</evidence>
<dbReference type="SUPFAM" id="SSF56801">
    <property type="entry name" value="Acetyl-CoA synthetase-like"/>
    <property type="match status" value="1"/>
</dbReference>
<evidence type="ECO:0000313" key="7">
    <source>
        <dbReference type="EMBL" id="PWJ93813.1"/>
    </source>
</evidence>
<organism evidence="7 8">
    <name type="scientific">Rhizobium loti</name>
    <name type="common">Mesorhizobium loti</name>
    <dbReference type="NCBI Taxonomy" id="381"/>
    <lineage>
        <taxon>Bacteria</taxon>
        <taxon>Pseudomonadati</taxon>
        <taxon>Pseudomonadota</taxon>
        <taxon>Alphaproteobacteria</taxon>
        <taxon>Hyphomicrobiales</taxon>
        <taxon>Phyllobacteriaceae</taxon>
        <taxon>Mesorhizobium</taxon>
    </lineage>
</organism>
<keyword evidence="4" id="KW-0067">ATP-binding</keyword>
<dbReference type="PANTHER" id="PTHR43201">
    <property type="entry name" value="ACYL-COA SYNTHETASE"/>
    <property type="match status" value="1"/>
</dbReference>
<dbReference type="InterPro" id="IPR000873">
    <property type="entry name" value="AMP-dep_synth/lig_dom"/>
</dbReference>